<evidence type="ECO:0000259" key="12">
    <source>
        <dbReference type="SMART" id="SM00662"/>
    </source>
</evidence>
<evidence type="ECO:0000256" key="4">
    <source>
        <dbReference type="ARBA" id="ARBA00022478"/>
    </source>
</evidence>
<evidence type="ECO:0000313" key="13">
    <source>
        <dbReference type="EMBL" id="PIZ16195.1"/>
    </source>
</evidence>
<keyword evidence="6 11" id="KW-0548">Nucleotidyltransferase</keyword>
<dbReference type="SUPFAM" id="SSF56553">
    <property type="entry name" value="Insert subdomain of RNA polymerase alpha subunit"/>
    <property type="match status" value="1"/>
</dbReference>
<comment type="similarity">
    <text evidence="1 11">Belongs to the RNA polymerase alpha chain family.</text>
</comment>
<comment type="catalytic activity">
    <reaction evidence="10 11">
        <text>RNA(n) + a ribonucleoside 5'-triphosphate = RNA(n+1) + diphosphate</text>
        <dbReference type="Rhea" id="RHEA:21248"/>
        <dbReference type="Rhea" id="RHEA-COMP:14527"/>
        <dbReference type="Rhea" id="RHEA-COMP:17342"/>
        <dbReference type="ChEBI" id="CHEBI:33019"/>
        <dbReference type="ChEBI" id="CHEBI:61557"/>
        <dbReference type="ChEBI" id="CHEBI:140395"/>
        <dbReference type="EC" id="2.7.7.6"/>
    </reaction>
</comment>
<dbReference type="Pfam" id="PF01000">
    <property type="entry name" value="RNA_pol_A_bac"/>
    <property type="match status" value="1"/>
</dbReference>
<dbReference type="CDD" id="cd06928">
    <property type="entry name" value="RNAP_alpha_NTD"/>
    <property type="match status" value="1"/>
</dbReference>
<keyword evidence="7 11" id="KW-0804">Transcription</keyword>
<evidence type="ECO:0000256" key="6">
    <source>
        <dbReference type="ARBA" id="ARBA00022695"/>
    </source>
</evidence>
<keyword evidence="5 11" id="KW-0808">Transferase</keyword>
<dbReference type="InterPro" id="IPR011260">
    <property type="entry name" value="RNAP_asu_C"/>
</dbReference>
<dbReference type="Pfam" id="PF03118">
    <property type="entry name" value="RNA_pol_A_CTD"/>
    <property type="match status" value="1"/>
</dbReference>
<dbReference type="GO" id="GO:0046983">
    <property type="term" value="F:protein dimerization activity"/>
    <property type="evidence" value="ECO:0007669"/>
    <property type="project" value="InterPro"/>
</dbReference>
<comment type="caution">
    <text evidence="13">The sequence shown here is derived from an EMBL/GenBank/DDBJ whole genome shotgun (WGS) entry which is preliminary data.</text>
</comment>
<gene>
    <name evidence="11" type="primary">rpoA</name>
    <name evidence="13" type="ORF">COY52_07735</name>
</gene>
<dbReference type="FunFam" id="2.170.120.12:FF:000001">
    <property type="entry name" value="DNA-directed RNA polymerase subunit alpha"/>
    <property type="match status" value="1"/>
</dbReference>
<dbReference type="NCBIfam" id="TIGR02027">
    <property type="entry name" value="rpoA"/>
    <property type="match status" value="1"/>
</dbReference>
<evidence type="ECO:0000256" key="11">
    <source>
        <dbReference type="HAMAP-Rule" id="MF_00059"/>
    </source>
</evidence>
<dbReference type="NCBIfam" id="NF003513">
    <property type="entry name" value="PRK05182.1-2"/>
    <property type="match status" value="1"/>
</dbReference>
<evidence type="ECO:0000256" key="10">
    <source>
        <dbReference type="ARBA" id="ARBA00048552"/>
    </source>
</evidence>
<evidence type="ECO:0000256" key="2">
    <source>
        <dbReference type="ARBA" id="ARBA00012418"/>
    </source>
</evidence>
<dbReference type="InterPro" id="IPR011773">
    <property type="entry name" value="DNA-dir_RpoA"/>
</dbReference>
<dbReference type="GO" id="GO:0003677">
    <property type="term" value="F:DNA binding"/>
    <property type="evidence" value="ECO:0007669"/>
    <property type="project" value="UniProtKB-UniRule"/>
</dbReference>
<comment type="domain">
    <text evidence="11">The N-terminal domain is essential for RNAP assembly and basal transcription, whereas the C-terminal domain is involved in interaction with transcriptional regulators and with upstream promoter elements.</text>
</comment>
<dbReference type="Pfam" id="PF01193">
    <property type="entry name" value="RNA_pol_L"/>
    <property type="match status" value="1"/>
</dbReference>
<dbReference type="EC" id="2.7.7.6" evidence="2 11"/>
<evidence type="ECO:0000256" key="7">
    <source>
        <dbReference type="ARBA" id="ARBA00023163"/>
    </source>
</evidence>
<dbReference type="AlphaFoldDB" id="A0A2M7S9G6"/>
<dbReference type="InterPro" id="IPR036643">
    <property type="entry name" value="RNApol_insert_sf"/>
</dbReference>
<dbReference type="GO" id="GO:0003899">
    <property type="term" value="F:DNA-directed RNA polymerase activity"/>
    <property type="evidence" value="ECO:0007669"/>
    <property type="project" value="UniProtKB-UniRule"/>
</dbReference>
<dbReference type="SUPFAM" id="SSF47789">
    <property type="entry name" value="C-terminal domain of RNA polymerase alpha subunit"/>
    <property type="match status" value="1"/>
</dbReference>
<dbReference type="Gene3D" id="2.170.120.12">
    <property type="entry name" value="DNA-directed RNA polymerase, insert domain"/>
    <property type="match status" value="1"/>
</dbReference>
<evidence type="ECO:0000313" key="14">
    <source>
        <dbReference type="Proteomes" id="UP000229307"/>
    </source>
</evidence>
<feature type="region of interest" description="Alpha N-terminal domain (alpha-NTD)" evidence="11">
    <location>
        <begin position="1"/>
        <end position="228"/>
    </location>
</feature>
<feature type="domain" description="DNA-directed RNA polymerase RpoA/D/Rpb3-type" evidence="12">
    <location>
        <begin position="19"/>
        <end position="227"/>
    </location>
</feature>
<reference evidence="14" key="1">
    <citation type="submission" date="2017-09" db="EMBL/GenBank/DDBJ databases">
        <title>Depth-based differentiation of microbial function through sediment-hosted aquifers and enrichment of novel symbionts in the deep terrestrial subsurface.</title>
        <authorList>
            <person name="Probst A.J."/>
            <person name="Ladd B."/>
            <person name="Jarett J.K."/>
            <person name="Geller-Mcgrath D.E."/>
            <person name="Sieber C.M.K."/>
            <person name="Emerson J.B."/>
            <person name="Anantharaman K."/>
            <person name="Thomas B.C."/>
            <person name="Malmstrom R."/>
            <person name="Stieglmeier M."/>
            <person name="Klingl A."/>
            <person name="Woyke T."/>
            <person name="Ryan C.M."/>
            <person name="Banfield J.F."/>
        </authorList>
    </citation>
    <scope>NUCLEOTIDE SEQUENCE [LARGE SCALE GENOMIC DNA]</scope>
</reference>
<dbReference type="InterPro" id="IPR036603">
    <property type="entry name" value="RBP11-like"/>
</dbReference>
<evidence type="ECO:0000256" key="8">
    <source>
        <dbReference type="ARBA" id="ARBA00032524"/>
    </source>
</evidence>
<dbReference type="Gene3D" id="1.10.150.20">
    <property type="entry name" value="5' to 3' exonuclease, C-terminal subdomain"/>
    <property type="match status" value="1"/>
</dbReference>
<dbReference type="Gene3D" id="3.30.1360.10">
    <property type="entry name" value="RNA polymerase, RBP11-like subunit"/>
    <property type="match status" value="1"/>
</dbReference>
<evidence type="ECO:0000256" key="9">
    <source>
        <dbReference type="ARBA" id="ARBA00033070"/>
    </source>
</evidence>
<dbReference type="InterPro" id="IPR011262">
    <property type="entry name" value="DNA-dir_RNA_pol_insert"/>
</dbReference>
<dbReference type="HAMAP" id="MF_00059">
    <property type="entry name" value="RNApol_bact_RpoA"/>
    <property type="match status" value="1"/>
</dbReference>
<organism evidence="13 14">
    <name type="scientific">Candidatus Desantisbacteria bacterium CG_4_10_14_0_8_um_filter_48_22</name>
    <dbReference type="NCBI Taxonomy" id="1974543"/>
    <lineage>
        <taxon>Bacteria</taxon>
        <taxon>Candidatus Desantisiibacteriota</taxon>
    </lineage>
</organism>
<dbReference type="InterPro" id="IPR011263">
    <property type="entry name" value="DNA-dir_RNA_pol_RpoA/D/Rpb3"/>
</dbReference>
<comment type="function">
    <text evidence="11">DNA-dependent RNA polymerase catalyzes the transcription of DNA into RNA using the four ribonucleoside triphosphates as substrates.</text>
</comment>
<proteinExistence type="inferred from homology"/>
<evidence type="ECO:0000256" key="1">
    <source>
        <dbReference type="ARBA" id="ARBA00007123"/>
    </source>
</evidence>
<dbReference type="NCBIfam" id="NF003519">
    <property type="entry name" value="PRK05182.2-5"/>
    <property type="match status" value="1"/>
</dbReference>
<comment type="subunit">
    <text evidence="11">Homodimer. The RNAP catalytic core consists of 2 alpha, 1 beta, 1 beta' and 1 omega subunit. When a sigma factor is associated with the core the holoenzyme is formed, which can initiate transcription.</text>
</comment>
<feature type="region of interest" description="Alpha C-terminal domain (alpha-CTD)" evidence="11">
    <location>
        <begin position="246"/>
        <end position="314"/>
    </location>
</feature>
<dbReference type="GO" id="GO:0005737">
    <property type="term" value="C:cytoplasm"/>
    <property type="evidence" value="ECO:0007669"/>
    <property type="project" value="UniProtKB-ARBA"/>
</dbReference>
<evidence type="ECO:0000256" key="3">
    <source>
        <dbReference type="ARBA" id="ARBA00015972"/>
    </source>
</evidence>
<dbReference type="EMBL" id="PFMR01000206">
    <property type="protein sequence ID" value="PIZ16195.1"/>
    <property type="molecule type" value="Genomic_DNA"/>
</dbReference>
<name>A0A2M7S9G6_9BACT</name>
<dbReference type="GO" id="GO:0006351">
    <property type="term" value="P:DNA-templated transcription"/>
    <property type="evidence" value="ECO:0007669"/>
    <property type="project" value="UniProtKB-UniRule"/>
</dbReference>
<dbReference type="GO" id="GO:0000428">
    <property type="term" value="C:DNA-directed RNA polymerase complex"/>
    <property type="evidence" value="ECO:0007669"/>
    <property type="project" value="UniProtKB-KW"/>
</dbReference>
<evidence type="ECO:0000256" key="5">
    <source>
        <dbReference type="ARBA" id="ARBA00022679"/>
    </source>
</evidence>
<dbReference type="Proteomes" id="UP000229307">
    <property type="component" value="Unassembled WGS sequence"/>
</dbReference>
<protein>
    <recommendedName>
        <fullName evidence="3 11">DNA-directed RNA polymerase subunit alpha</fullName>
        <shortName evidence="11">RNAP subunit alpha</shortName>
        <ecNumber evidence="2 11">2.7.7.6</ecNumber>
    </recommendedName>
    <alternativeName>
        <fullName evidence="9 11">RNA polymerase subunit alpha</fullName>
    </alternativeName>
    <alternativeName>
        <fullName evidence="8 11">Transcriptase subunit alpha</fullName>
    </alternativeName>
</protein>
<dbReference type="SUPFAM" id="SSF55257">
    <property type="entry name" value="RBP11-like subunits of RNA polymerase"/>
    <property type="match status" value="1"/>
</dbReference>
<dbReference type="SMART" id="SM00662">
    <property type="entry name" value="RPOLD"/>
    <property type="match status" value="1"/>
</dbReference>
<keyword evidence="4 11" id="KW-0240">DNA-directed RNA polymerase</keyword>
<accession>A0A2M7S9G6</accession>
<sequence length="314" mass="35017">MRELEKPKKIIWEKKTPTYGKLIAEPLERGYGITVGNALRRILLSSLPGSAPTSVKIEGVLHEFSTIPGVLEDVLNIILNLKGLLIKSTSPAGIAVKIKAKGVKEVKAGDIIIDKRIKILNPEMHIATLTDPSASLQMEVNIANGRGYVPSETNKKDNVPIGVIPMDSLFSPVKRVSYNVEETRVGQLTNYDKLIMEIWTDGRITPYEALIASSRILVGYVLIFADLKEGEVEKTIPDEKEKQKEKILIQSVEELDLSVRASKCVRTLNLNTISELTQKSEKELLKMKNFGKKSLNEIKEKLKKFSLSLAEEKK</sequence>